<dbReference type="Gene3D" id="2.40.170.20">
    <property type="entry name" value="TonB-dependent receptor, beta-barrel domain"/>
    <property type="match status" value="1"/>
</dbReference>
<feature type="domain" description="FecR protein" evidence="7">
    <location>
        <begin position="68"/>
        <end position="160"/>
    </location>
</feature>
<keyword evidence="9" id="KW-1185">Reference proteome</keyword>
<feature type="chain" id="PRO_5015724604" evidence="5">
    <location>
        <begin position="27"/>
        <end position="1103"/>
    </location>
</feature>
<evidence type="ECO:0000256" key="2">
    <source>
        <dbReference type="ARBA" id="ARBA00023136"/>
    </source>
</evidence>
<dbReference type="PANTHER" id="PTHR38731">
    <property type="entry name" value="LIPL45-RELATED LIPOPROTEIN-RELATED"/>
    <property type="match status" value="1"/>
</dbReference>
<evidence type="ECO:0000256" key="1">
    <source>
        <dbReference type="ARBA" id="ARBA00004442"/>
    </source>
</evidence>
<keyword evidence="3" id="KW-0998">Cell outer membrane</keyword>
<proteinExistence type="predicted"/>
<dbReference type="Gene3D" id="1.25.40.10">
    <property type="entry name" value="Tetratricopeptide repeat domain"/>
    <property type="match status" value="1"/>
</dbReference>
<dbReference type="InterPro" id="IPR019734">
    <property type="entry name" value="TPR_rpt"/>
</dbReference>
<dbReference type="EMBL" id="OUUY01000130">
    <property type="protein sequence ID" value="SPQ01909.1"/>
    <property type="molecule type" value="Genomic_DNA"/>
</dbReference>
<keyword evidence="5" id="KW-0732">Signal</keyword>
<dbReference type="InterPro" id="IPR006860">
    <property type="entry name" value="FecR"/>
</dbReference>
<sequence length="1103" mass="122765">MKKKSCALLVFMVLSVVIVLLSHSHAAAEACTRWVGKAVSVQGRVEVRRNGETRWQAVRLNDVFCPRDTIRVQEKSRAAIFLMNESTLRLDQNTSVTFSEIEEEKTSVIDLITGIVHFFSRIPRSLKVATPFVNGTVEGTEFLVSVEKDKSILSVFEGQVVASNEAGSIMLSSGHSAVAEKGRAPFVSMMLRPRDTVQWTLYYPVITYAPQAEWQREVSSLLSVGRVDEAGKVIEKILSESPNNSDALAFQAVIALALNERAKALSISNKAVEADPRSSSARIALSYALQAHLDLNGSLESLKDAAKLDPKNALAWARLAELWMSGGHLSEALKAANKAVALDPNVSRTQTILGFVYLAQIDTRTSRGAFEKAIELDQADPLPRLGLGLAKIRDGELVDGREEIEISASLDPNNSLVRSYLGKAFYEEKRGEKASNQFGVARDLDPLDPTPFFYDAILKQSINRPVEALHDLQEAISLNDNREVYRSRLLLDSDLAARSASLARIYNDLGFQQAGLVEGWRSVNTDPANFSGHRFLSDTYGSLPRHEIARVSELLQSQLLQPVNITPVQPILGEANLFLLRGAEPLDTGYNEFNPLFNRNRLALQLSGVAGGNSTFGEEAIVSGVYKQLSFSLGQFHYETNGFRANNDQQQNIYDVFAQYSFSEKTSIQTEFRYRDTENGDLRLNFFPEDFSPNSREKGEDRSLRFGFHHAFTPGSDLIGSFIYQNTKTSLHNVFIPVDTPPNVLEQNTDQDSYSGEFQHIFRRARFTLISGAGFFKADINDGSVVTILLPPPAPPVEISQMQGRDVRHTNLYLYSQINYLANAVLTVGGSADFFKGDLVDKSQFNPKLGLTWNPLPSTTIRAALFRTLKRMLVTSQTLEPTQVAGFNQFFDDADGTEAWVFGGAVDQKFSKDLYGGIEYYQRDLKVPAQVINQPPPPAAPVTSVELVDWKEYEGRAYLYWTPHPWLALSAEYLYEQLDRGSTFISGIKNVKTHRFPLGISFFHPSGFGAALKATYVNQNGRFQPRAVLVQSALTPENMSIPGADSFWIVDASVNYRLPKRCGIVSIIGKNLFDKSFRYQDTDPVSPLIQPKRTVYFKFTFAL</sequence>
<dbReference type="InterPro" id="IPR036942">
    <property type="entry name" value="Beta-barrel_TonB_sf"/>
</dbReference>
<evidence type="ECO:0000259" key="7">
    <source>
        <dbReference type="Pfam" id="PF04773"/>
    </source>
</evidence>
<reference evidence="9" key="1">
    <citation type="submission" date="2018-03" db="EMBL/GenBank/DDBJ databases">
        <authorList>
            <person name="Zecchin S."/>
        </authorList>
    </citation>
    <scope>NUCLEOTIDE SEQUENCE [LARGE SCALE GENOMIC DNA]</scope>
</reference>
<dbReference type="SUPFAM" id="SSF81901">
    <property type="entry name" value="HCP-like"/>
    <property type="match status" value="1"/>
</dbReference>
<feature type="signal peptide" evidence="5">
    <location>
        <begin position="1"/>
        <end position="26"/>
    </location>
</feature>
<dbReference type="InterPro" id="IPR000531">
    <property type="entry name" value="Beta-barrel_TonB"/>
</dbReference>
<feature type="repeat" description="TPR" evidence="4">
    <location>
        <begin position="313"/>
        <end position="346"/>
    </location>
</feature>
<dbReference type="Pfam" id="PF14559">
    <property type="entry name" value="TPR_19"/>
    <property type="match status" value="1"/>
</dbReference>
<dbReference type="Pfam" id="PF04773">
    <property type="entry name" value="FecR"/>
    <property type="match status" value="1"/>
</dbReference>
<dbReference type="AlphaFoldDB" id="A0A2U3QKI7"/>
<keyword evidence="2" id="KW-0472">Membrane</keyword>
<feature type="domain" description="TonB-dependent receptor-like beta-barrel" evidence="6">
    <location>
        <begin position="656"/>
        <end position="1060"/>
    </location>
</feature>
<evidence type="ECO:0000256" key="5">
    <source>
        <dbReference type="SAM" id="SignalP"/>
    </source>
</evidence>
<dbReference type="Gene3D" id="2.60.120.1440">
    <property type="match status" value="1"/>
</dbReference>
<evidence type="ECO:0000313" key="8">
    <source>
        <dbReference type="EMBL" id="SPQ01909.1"/>
    </source>
</evidence>
<dbReference type="Proteomes" id="UP000245125">
    <property type="component" value="Unassembled WGS sequence"/>
</dbReference>
<dbReference type="SUPFAM" id="SSF56935">
    <property type="entry name" value="Porins"/>
    <property type="match status" value="1"/>
</dbReference>
<evidence type="ECO:0000256" key="3">
    <source>
        <dbReference type="ARBA" id="ARBA00023237"/>
    </source>
</evidence>
<gene>
    <name evidence="8" type="ORF">NBG4_80009</name>
</gene>
<evidence type="ECO:0000256" key="4">
    <source>
        <dbReference type="PROSITE-ProRule" id="PRU00339"/>
    </source>
</evidence>
<dbReference type="InterPro" id="IPR011990">
    <property type="entry name" value="TPR-like_helical_dom_sf"/>
</dbReference>
<comment type="subcellular location">
    <subcellularLocation>
        <location evidence="1">Cell outer membrane</location>
    </subcellularLocation>
</comment>
<accession>A0A2U3QKI7</accession>
<dbReference type="Pfam" id="PF00593">
    <property type="entry name" value="TonB_dep_Rec_b-barrel"/>
    <property type="match status" value="1"/>
</dbReference>
<name>A0A2U3QKI7_9BACT</name>
<dbReference type="SMART" id="SM00028">
    <property type="entry name" value="TPR"/>
    <property type="match status" value="6"/>
</dbReference>
<organism evidence="8 9">
    <name type="scientific">Candidatus Sulfobium mesophilum</name>
    <dbReference type="NCBI Taxonomy" id="2016548"/>
    <lineage>
        <taxon>Bacteria</taxon>
        <taxon>Pseudomonadati</taxon>
        <taxon>Nitrospirota</taxon>
        <taxon>Nitrospiria</taxon>
        <taxon>Nitrospirales</taxon>
        <taxon>Nitrospiraceae</taxon>
        <taxon>Candidatus Sulfobium</taxon>
    </lineage>
</organism>
<evidence type="ECO:0000313" key="9">
    <source>
        <dbReference type="Proteomes" id="UP000245125"/>
    </source>
</evidence>
<keyword evidence="4" id="KW-0802">TPR repeat</keyword>
<dbReference type="GO" id="GO:0009279">
    <property type="term" value="C:cell outer membrane"/>
    <property type="evidence" value="ECO:0007669"/>
    <property type="project" value="UniProtKB-SubCell"/>
</dbReference>
<dbReference type="PROSITE" id="PS50005">
    <property type="entry name" value="TPR"/>
    <property type="match status" value="1"/>
</dbReference>
<dbReference type="OrthoDB" id="8552139at2"/>
<protein>
    <submittedName>
        <fullName evidence="8">TPR repeat protein</fullName>
    </submittedName>
</protein>
<evidence type="ECO:0000259" key="6">
    <source>
        <dbReference type="Pfam" id="PF00593"/>
    </source>
</evidence>